<sequence length="97" mass="11005">MPLVHRKLANTDLDIETIVVLNVNTPFHQEVLLHTLVYYLATLDFRNELPPSISVVSHETFVPDVLVLIRALWAFSSSHADENANFTPGPFIYRGFV</sequence>
<dbReference type="AlphaFoldDB" id="A0AAN7ZCJ7"/>
<accession>A0AAN7ZCJ7</accession>
<gene>
    <name evidence="1" type="ORF">RRF57_010116</name>
</gene>
<dbReference type="EMBL" id="JAWHQM010000040">
    <property type="protein sequence ID" value="KAK5634403.1"/>
    <property type="molecule type" value="Genomic_DNA"/>
</dbReference>
<comment type="caution">
    <text evidence="1">The sequence shown here is derived from an EMBL/GenBank/DDBJ whole genome shotgun (WGS) entry which is preliminary data.</text>
</comment>
<name>A0AAN7ZCJ7_9PEZI</name>
<reference evidence="1 2" key="1">
    <citation type="submission" date="2023-10" db="EMBL/GenBank/DDBJ databases">
        <title>Draft genome sequence of Xylaria bambusicola isolate GMP-LS, the root and basal stem rot pathogen of sugarcane in Indonesia.</title>
        <authorList>
            <person name="Selvaraj P."/>
            <person name="Muralishankar V."/>
            <person name="Muruganantham S."/>
            <person name="Sp S."/>
            <person name="Haryani S."/>
            <person name="Lau K.J.X."/>
            <person name="Naqvi N.I."/>
        </authorList>
    </citation>
    <scope>NUCLEOTIDE SEQUENCE [LARGE SCALE GENOMIC DNA]</scope>
    <source>
        <strain evidence="1">GMP-LS</strain>
    </source>
</reference>
<protein>
    <submittedName>
        <fullName evidence="1">Uncharacterized protein</fullName>
    </submittedName>
</protein>
<dbReference type="Proteomes" id="UP001305414">
    <property type="component" value="Unassembled WGS sequence"/>
</dbReference>
<proteinExistence type="predicted"/>
<evidence type="ECO:0000313" key="1">
    <source>
        <dbReference type="EMBL" id="KAK5634403.1"/>
    </source>
</evidence>
<keyword evidence="2" id="KW-1185">Reference proteome</keyword>
<evidence type="ECO:0000313" key="2">
    <source>
        <dbReference type="Proteomes" id="UP001305414"/>
    </source>
</evidence>
<organism evidence="1 2">
    <name type="scientific">Xylaria bambusicola</name>
    <dbReference type="NCBI Taxonomy" id="326684"/>
    <lineage>
        <taxon>Eukaryota</taxon>
        <taxon>Fungi</taxon>
        <taxon>Dikarya</taxon>
        <taxon>Ascomycota</taxon>
        <taxon>Pezizomycotina</taxon>
        <taxon>Sordariomycetes</taxon>
        <taxon>Xylariomycetidae</taxon>
        <taxon>Xylariales</taxon>
        <taxon>Xylariaceae</taxon>
        <taxon>Xylaria</taxon>
    </lineage>
</organism>